<name>A0A9P0G5F8_BEMTA</name>
<dbReference type="AlphaFoldDB" id="A0A9P0G5F8"/>
<organism evidence="2 3">
    <name type="scientific">Bemisia tabaci</name>
    <name type="common">Sweetpotato whitefly</name>
    <name type="synonym">Aleurodes tabaci</name>
    <dbReference type="NCBI Taxonomy" id="7038"/>
    <lineage>
        <taxon>Eukaryota</taxon>
        <taxon>Metazoa</taxon>
        <taxon>Ecdysozoa</taxon>
        <taxon>Arthropoda</taxon>
        <taxon>Hexapoda</taxon>
        <taxon>Insecta</taxon>
        <taxon>Pterygota</taxon>
        <taxon>Neoptera</taxon>
        <taxon>Paraneoptera</taxon>
        <taxon>Hemiptera</taxon>
        <taxon>Sternorrhyncha</taxon>
        <taxon>Aleyrodoidea</taxon>
        <taxon>Aleyrodidae</taxon>
        <taxon>Aleyrodinae</taxon>
        <taxon>Bemisia</taxon>
    </lineage>
</organism>
<protein>
    <submittedName>
        <fullName evidence="2">Uncharacterized protein</fullName>
    </submittedName>
</protein>
<keyword evidence="1" id="KW-0732">Signal</keyword>
<proteinExistence type="predicted"/>
<reference evidence="2" key="1">
    <citation type="submission" date="2021-12" db="EMBL/GenBank/DDBJ databases">
        <authorList>
            <person name="King R."/>
        </authorList>
    </citation>
    <scope>NUCLEOTIDE SEQUENCE</scope>
</reference>
<feature type="signal peptide" evidence="1">
    <location>
        <begin position="1"/>
        <end position="21"/>
    </location>
</feature>
<gene>
    <name evidence="2" type="ORF">BEMITA_LOCUS9511</name>
</gene>
<dbReference type="EMBL" id="OU963866">
    <property type="protein sequence ID" value="CAH0772959.1"/>
    <property type="molecule type" value="Genomic_DNA"/>
</dbReference>
<evidence type="ECO:0000313" key="3">
    <source>
        <dbReference type="Proteomes" id="UP001152759"/>
    </source>
</evidence>
<feature type="chain" id="PRO_5040484440" evidence="1">
    <location>
        <begin position="22"/>
        <end position="240"/>
    </location>
</feature>
<evidence type="ECO:0000256" key="1">
    <source>
        <dbReference type="SAM" id="SignalP"/>
    </source>
</evidence>
<dbReference type="Proteomes" id="UP001152759">
    <property type="component" value="Chromosome 5"/>
</dbReference>
<keyword evidence="3" id="KW-1185">Reference proteome</keyword>
<evidence type="ECO:0000313" key="2">
    <source>
        <dbReference type="EMBL" id="CAH0772959.1"/>
    </source>
</evidence>
<accession>A0A9P0G5F8</accession>
<sequence length="240" mass="25157">MFTSVSSWIFVSTLALISAHAAFNEAYSGSHRSSPFAPAGHHPVPLQKQQIFAVDGYSSSLAGTHGNLAPGHGYAYYGPQGSVTFSQKSSTPVQYAPQPGPYSPPFLQPHGYAPAVQADQPGPAYAPALSYAPQPEQYAPAYAPQPDQYQPGYPAYAPAYTPAYTPGAAQPSYLPPYGQAPGLYTAGGSYAPAYLNGYPAQNAHVSHGPQYIQGPGFSPAPAPAIVKKKRSIPSEVEKSA</sequence>